<dbReference type="EMBL" id="FLRE01000187">
    <property type="protein sequence ID" value="SBT47108.1"/>
    <property type="molecule type" value="Genomic_DNA"/>
</dbReference>
<evidence type="ECO:0000256" key="3">
    <source>
        <dbReference type="ARBA" id="ARBA00022737"/>
    </source>
</evidence>
<dbReference type="InterPro" id="IPR055430">
    <property type="entry name" value="HAT_Syf1_CNRKL1_C"/>
</dbReference>
<keyword evidence="3" id="KW-0677">Repeat</keyword>
<dbReference type="InterPro" id="IPR045209">
    <property type="entry name" value="Rrp5"/>
</dbReference>
<proteinExistence type="predicted"/>
<dbReference type="GO" id="GO:0003723">
    <property type="term" value="F:RNA binding"/>
    <property type="evidence" value="ECO:0007669"/>
    <property type="project" value="TreeGrafter"/>
</dbReference>
<dbReference type="InterPro" id="IPR003107">
    <property type="entry name" value="HAT"/>
</dbReference>
<evidence type="ECO:0000313" key="8">
    <source>
        <dbReference type="EMBL" id="SBT47108.1"/>
    </source>
</evidence>
<keyword evidence="4" id="KW-0539">Nucleus</keyword>
<dbReference type="GO" id="GO:0032040">
    <property type="term" value="C:small-subunit processome"/>
    <property type="evidence" value="ECO:0007669"/>
    <property type="project" value="TreeGrafter"/>
</dbReference>
<reference evidence="7" key="2">
    <citation type="submission" date="2016-05" db="EMBL/GenBank/DDBJ databases">
        <authorList>
            <person name="Lavstsen T."/>
            <person name="Jespersen J.S."/>
        </authorList>
    </citation>
    <scope>NUCLEOTIDE SEQUENCE [LARGE SCALE GENOMIC DNA]</scope>
</reference>
<dbReference type="Proteomes" id="UP000078555">
    <property type="component" value="Unassembled WGS sequence"/>
</dbReference>
<dbReference type="InterPro" id="IPR011990">
    <property type="entry name" value="TPR-like_helical_dom_sf"/>
</dbReference>
<dbReference type="Gene3D" id="1.25.40.10">
    <property type="entry name" value="Tetratricopeptide repeat domain"/>
    <property type="match status" value="2"/>
</dbReference>
<evidence type="ECO:0000313" key="7">
    <source>
        <dbReference type="EMBL" id="SBT46607.1"/>
    </source>
</evidence>
<protein>
    <submittedName>
        <fullName evidence="7">rRNA biogenesis protein RRP5, putative (RRP5)</fullName>
    </submittedName>
</protein>
<evidence type="ECO:0000259" key="6">
    <source>
        <dbReference type="Pfam" id="PF23231"/>
    </source>
</evidence>
<gene>
    <name evidence="7" type="ORF">POVWA1_054110</name>
    <name evidence="8" type="ORF">POVWA2_053340</name>
</gene>
<feature type="domain" description="Pre-mRNA-splicing factor Syf1/CRNKL1-like C-terminal HAT-repeats" evidence="6">
    <location>
        <begin position="193"/>
        <end position="398"/>
    </location>
</feature>
<keyword evidence="10" id="KW-1185">Reference proteome</keyword>
<reference evidence="9 10" key="1">
    <citation type="submission" date="2016-05" db="EMBL/GenBank/DDBJ databases">
        <authorList>
            <person name="Naeem Raeece"/>
        </authorList>
    </citation>
    <scope>NUCLEOTIDE SEQUENCE [LARGE SCALE GENOMIC DNA]</scope>
</reference>
<name>A0A1A8ZRU8_PLAOA</name>
<dbReference type="Proteomes" id="UP000078550">
    <property type="component" value="Unassembled WGS sequence"/>
</dbReference>
<dbReference type="SMART" id="SM00386">
    <property type="entry name" value="HAT"/>
    <property type="match status" value="6"/>
</dbReference>
<accession>A0A1A8ZRU8</accession>
<dbReference type="EMBL" id="FLRD01000140">
    <property type="protein sequence ID" value="SBT46607.1"/>
    <property type="molecule type" value="Genomic_DNA"/>
</dbReference>
<dbReference type="AlphaFoldDB" id="A0A1A8ZRU8"/>
<dbReference type="PANTHER" id="PTHR23270:SF10">
    <property type="entry name" value="PROTEIN RRP5 HOMOLOG"/>
    <property type="match status" value="1"/>
</dbReference>
<feature type="compositionally biased region" description="Basic residues" evidence="5">
    <location>
        <begin position="81"/>
        <end position="92"/>
    </location>
</feature>
<sequence length="471" mass="54668">MKKAGGDRKRKGKVRVFTQVEGESGCKIKEGIKVVEGKKKRKKMEGTSVTRHLNNTSSLSIYAQVKRSEKENEERNGQGKRSAKGGHVKLRNRIPYTEKRDSEEAEGEGEGEEESSKAGERAKQKGKKQNMGGKMGEEIKTSRGNTASCRDNARDNGGGSGGDGDEKGIHPGKSNTKSVTPADYEKLLASEKNKSAIWISYIAYYLEKGNIQEARKVAERALKTIDIHQVEEKKNIYLSYINMECAYGDKLYDIFKRALLCNNEKNIYIHTINVLKKNNKWNELKELCEQAIRKFKYSKKIWSCYLEILHNTFNDEQYAHNILLKSLHSLPKRKHLNMIINAARFEYKYSNKERGKNYFEKLIQEYPKRSDVWFTYLDIHINSLVKRKIQDDLDRDRKSIHVDKKGKLNSYELQFIRNIFERFLAIKFKTRVMKMIFTKWLLFEKNYGSVNTQKMVQQKAYNYVESLNSEA</sequence>
<evidence type="ECO:0000313" key="9">
    <source>
        <dbReference type="Proteomes" id="UP000078550"/>
    </source>
</evidence>
<evidence type="ECO:0000256" key="5">
    <source>
        <dbReference type="SAM" id="MobiDB-lite"/>
    </source>
</evidence>
<dbReference type="Pfam" id="PF23231">
    <property type="entry name" value="HAT_Syf1_CNRKL1_C"/>
    <property type="match status" value="1"/>
</dbReference>
<comment type="subcellular location">
    <subcellularLocation>
        <location evidence="1">Nucleus</location>
    </subcellularLocation>
</comment>
<organism evidence="7 10">
    <name type="scientific">Plasmodium ovale wallikeri</name>
    <dbReference type="NCBI Taxonomy" id="864142"/>
    <lineage>
        <taxon>Eukaryota</taxon>
        <taxon>Sar</taxon>
        <taxon>Alveolata</taxon>
        <taxon>Apicomplexa</taxon>
        <taxon>Aconoidasida</taxon>
        <taxon>Haemosporida</taxon>
        <taxon>Plasmodiidae</taxon>
        <taxon>Plasmodium</taxon>
        <taxon>Plasmodium (Plasmodium)</taxon>
    </lineage>
</organism>
<feature type="region of interest" description="Disordered" evidence="5">
    <location>
        <begin position="36"/>
        <end position="179"/>
    </location>
</feature>
<feature type="compositionally biased region" description="Basic and acidic residues" evidence="5">
    <location>
        <begin position="114"/>
        <end position="123"/>
    </location>
</feature>
<evidence type="ECO:0000256" key="2">
    <source>
        <dbReference type="ARBA" id="ARBA00022552"/>
    </source>
</evidence>
<feature type="compositionally biased region" description="Polar residues" evidence="5">
    <location>
        <begin position="47"/>
        <end position="61"/>
    </location>
</feature>
<evidence type="ECO:0000313" key="10">
    <source>
        <dbReference type="Proteomes" id="UP000078555"/>
    </source>
</evidence>
<feature type="compositionally biased region" description="Acidic residues" evidence="5">
    <location>
        <begin position="103"/>
        <end position="113"/>
    </location>
</feature>
<evidence type="ECO:0000256" key="4">
    <source>
        <dbReference type="ARBA" id="ARBA00023242"/>
    </source>
</evidence>
<dbReference type="SUPFAM" id="SSF48452">
    <property type="entry name" value="TPR-like"/>
    <property type="match status" value="2"/>
</dbReference>
<keyword evidence="2" id="KW-0698">rRNA processing</keyword>
<dbReference type="PANTHER" id="PTHR23270">
    <property type="entry name" value="PROGRAMMED CELL DEATH PROTEIN 11 PRE-RRNA PROCESSING PROTEIN RRP5"/>
    <property type="match status" value="1"/>
</dbReference>
<evidence type="ECO:0000256" key="1">
    <source>
        <dbReference type="ARBA" id="ARBA00004123"/>
    </source>
</evidence>
<feature type="compositionally biased region" description="Basic and acidic residues" evidence="5">
    <location>
        <begin position="66"/>
        <end position="77"/>
    </location>
</feature>
<dbReference type="GO" id="GO:0006364">
    <property type="term" value="P:rRNA processing"/>
    <property type="evidence" value="ECO:0007669"/>
    <property type="project" value="UniProtKB-KW"/>
</dbReference>